<evidence type="ECO:0000313" key="7">
    <source>
        <dbReference type="Proteomes" id="UP000243338"/>
    </source>
</evidence>
<evidence type="ECO:0000256" key="3">
    <source>
        <dbReference type="ARBA" id="ARBA00023167"/>
    </source>
</evidence>
<dbReference type="STRING" id="1353158.SAMN04488587_0312"/>
<dbReference type="Proteomes" id="UP000243338">
    <property type="component" value="Unassembled WGS sequence"/>
</dbReference>
<dbReference type="InterPro" id="IPR000644">
    <property type="entry name" value="CBS_dom"/>
</dbReference>
<dbReference type="PANTHER" id="PTHR43080:SF2">
    <property type="entry name" value="CBS DOMAIN-CONTAINING PROTEIN"/>
    <property type="match status" value="1"/>
</dbReference>
<dbReference type="RefSeq" id="WP_091688351.1">
    <property type="nucleotide sequence ID" value="NZ_CAAGSJ010000004.1"/>
</dbReference>
<evidence type="ECO:0000313" key="6">
    <source>
        <dbReference type="EMBL" id="SES64755.1"/>
    </source>
</evidence>
<dbReference type="SUPFAM" id="SSF54631">
    <property type="entry name" value="CBS-domain pair"/>
    <property type="match status" value="1"/>
</dbReference>
<evidence type="ECO:0000256" key="2">
    <source>
        <dbReference type="ARBA" id="ARBA00023122"/>
    </source>
</evidence>
<keyword evidence="2 4" id="KW-0129">CBS domain</keyword>
<dbReference type="EMBL" id="FOHQ01000001">
    <property type="protein sequence ID" value="SES64755.1"/>
    <property type="molecule type" value="Genomic_DNA"/>
</dbReference>
<name>A0A1H9Y8J8_9EURY</name>
<evidence type="ECO:0000256" key="4">
    <source>
        <dbReference type="PROSITE-ProRule" id="PRU00703"/>
    </source>
</evidence>
<dbReference type="Pfam" id="PF00571">
    <property type="entry name" value="CBS"/>
    <property type="match status" value="2"/>
</dbReference>
<dbReference type="CDD" id="cd04586">
    <property type="entry name" value="CBS_pair_BON_assoc"/>
    <property type="match status" value="1"/>
</dbReference>
<evidence type="ECO:0000256" key="1">
    <source>
        <dbReference type="ARBA" id="ARBA00022605"/>
    </source>
</evidence>
<dbReference type="PANTHER" id="PTHR43080">
    <property type="entry name" value="CBS DOMAIN-CONTAINING PROTEIN CBSX3, MITOCHONDRIAL"/>
    <property type="match status" value="1"/>
</dbReference>
<feature type="domain" description="CBS" evidence="5">
    <location>
        <begin position="102"/>
        <end position="154"/>
    </location>
</feature>
<protein>
    <submittedName>
        <fullName evidence="6">CBS domain-containing protein</fullName>
    </submittedName>
</protein>
<dbReference type="SMART" id="SM00116">
    <property type="entry name" value="CBS"/>
    <property type="match status" value="2"/>
</dbReference>
<dbReference type="InterPro" id="IPR051257">
    <property type="entry name" value="Diverse_CBS-Domain"/>
</dbReference>
<dbReference type="InterPro" id="IPR046342">
    <property type="entry name" value="CBS_dom_sf"/>
</dbReference>
<organism evidence="6 7">
    <name type="scientific">Methanococcoides vulcani</name>
    <dbReference type="NCBI Taxonomy" id="1353158"/>
    <lineage>
        <taxon>Archaea</taxon>
        <taxon>Methanobacteriati</taxon>
        <taxon>Methanobacteriota</taxon>
        <taxon>Stenosarchaea group</taxon>
        <taxon>Methanomicrobia</taxon>
        <taxon>Methanosarcinales</taxon>
        <taxon>Methanosarcinaceae</taxon>
        <taxon>Methanococcoides</taxon>
    </lineage>
</organism>
<keyword evidence="1" id="KW-0028">Amino-acid biosynthesis</keyword>
<dbReference type="AlphaFoldDB" id="A0A1H9Y8J8"/>
<gene>
    <name evidence="6" type="ORF">SAMN04488587_0312</name>
</gene>
<keyword evidence="3" id="KW-0486">Methionine biosynthesis</keyword>
<reference evidence="7" key="1">
    <citation type="submission" date="2016-10" db="EMBL/GenBank/DDBJ databases">
        <authorList>
            <person name="Varghese N."/>
            <person name="Submissions S."/>
        </authorList>
    </citation>
    <scope>NUCLEOTIDE SEQUENCE [LARGE SCALE GENOMIC DNA]</scope>
    <source>
        <strain evidence="7">SLH 33</strain>
    </source>
</reference>
<feature type="domain" description="CBS" evidence="5">
    <location>
        <begin position="7"/>
        <end position="64"/>
    </location>
</feature>
<dbReference type="Gene3D" id="3.10.580.10">
    <property type="entry name" value="CBS-domain"/>
    <property type="match status" value="1"/>
</dbReference>
<dbReference type="PROSITE" id="PS51371">
    <property type="entry name" value="CBS"/>
    <property type="match status" value="2"/>
</dbReference>
<accession>A0A1H9Y8J8</accession>
<dbReference type="OrthoDB" id="8919at2157"/>
<sequence>MKVKDIMSSSVIVCSPEDSISSVAQLLKKEDISGVPVVSASNVMGIVSEGDLLKLLEIPEHGGLWLPSPFEVIEIPIRELISWEDTKKMLSDVGSKPVSDIMEKDIFTVSLESSVEDASRLMTKHKVNRLPVLDGDKLVGIITRGDIIRGLAGI</sequence>
<dbReference type="GO" id="GO:0009086">
    <property type="term" value="P:methionine biosynthetic process"/>
    <property type="evidence" value="ECO:0007669"/>
    <property type="project" value="UniProtKB-KW"/>
</dbReference>
<evidence type="ECO:0000259" key="5">
    <source>
        <dbReference type="PROSITE" id="PS51371"/>
    </source>
</evidence>
<keyword evidence="7" id="KW-1185">Reference proteome</keyword>
<proteinExistence type="predicted"/>